<reference evidence="1 2" key="2">
    <citation type="journal article" date="2022" name="Mol. Ecol. Resour.">
        <title>The genomes of chicory, endive, great burdock and yacon provide insights into Asteraceae paleo-polyploidization history and plant inulin production.</title>
        <authorList>
            <person name="Fan W."/>
            <person name="Wang S."/>
            <person name="Wang H."/>
            <person name="Wang A."/>
            <person name="Jiang F."/>
            <person name="Liu H."/>
            <person name="Zhao H."/>
            <person name="Xu D."/>
            <person name="Zhang Y."/>
        </authorList>
    </citation>
    <scope>NUCLEOTIDE SEQUENCE [LARGE SCALE GENOMIC DNA]</scope>
    <source>
        <strain evidence="2">cv. Yunnan</strain>
        <tissue evidence="1">Leaves</tissue>
    </source>
</reference>
<dbReference type="EMBL" id="CM042041">
    <property type="protein sequence ID" value="KAI3711952.1"/>
    <property type="molecule type" value="Genomic_DNA"/>
</dbReference>
<keyword evidence="2" id="KW-1185">Reference proteome</keyword>
<evidence type="ECO:0000313" key="1">
    <source>
        <dbReference type="EMBL" id="KAI3711952.1"/>
    </source>
</evidence>
<proteinExistence type="predicted"/>
<protein>
    <submittedName>
        <fullName evidence="1">Uncharacterized protein</fullName>
    </submittedName>
</protein>
<evidence type="ECO:0000313" key="2">
    <source>
        <dbReference type="Proteomes" id="UP001056120"/>
    </source>
</evidence>
<dbReference type="Proteomes" id="UP001056120">
    <property type="component" value="Linkage Group LG24"/>
</dbReference>
<name>A0ACB9AP15_9ASTR</name>
<comment type="caution">
    <text evidence="1">The sequence shown here is derived from an EMBL/GenBank/DDBJ whole genome shotgun (WGS) entry which is preliminary data.</text>
</comment>
<accession>A0ACB9AP15</accession>
<gene>
    <name evidence="1" type="ORF">L1987_70501</name>
</gene>
<reference evidence="2" key="1">
    <citation type="journal article" date="2022" name="Mol. Ecol. Resour.">
        <title>The genomes of chicory, endive, great burdock and yacon provide insights into Asteraceae palaeo-polyploidization history and plant inulin production.</title>
        <authorList>
            <person name="Fan W."/>
            <person name="Wang S."/>
            <person name="Wang H."/>
            <person name="Wang A."/>
            <person name="Jiang F."/>
            <person name="Liu H."/>
            <person name="Zhao H."/>
            <person name="Xu D."/>
            <person name="Zhang Y."/>
        </authorList>
    </citation>
    <scope>NUCLEOTIDE SEQUENCE [LARGE SCALE GENOMIC DNA]</scope>
    <source>
        <strain evidence="2">cv. Yunnan</strain>
    </source>
</reference>
<organism evidence="1 2">
    <name type="scientific">Smallanthus sonchifolius</name>
    <dbReference type="NCBI Taxonomy" id="185202"/>
    <lineage>
        <taxon>Eukaryota</taxon>
        <taxon>Viridiplantae</taxon>
        <taxon>Streptophyta</taxon>
        <taxon>Embryophyta</taxon>
        <taxon>Tracheophyta</taxon>
        <taxon>Spermatophyta</taxon>
        <taxon>Magnoliopsida</taxon>
        <taxon>eudicotyledons</taxon>
        <taxon>Gunneridae</taxon>
        <taxon>Pentapetalae</taxon>
        <taxon>asterids</taxon>
        <taxon>campanulids</taxon>
        <taxon>Asterales</taxon>
        <taxon>Asteraceae</taxon>
        <taxon>Asteroideae</taxon>
        <taxon>Heliantheae alliance</taxon>
        <taxon>Millerieae</taxon>
        <taxon>Smallanthus</taxon>
    </lineage>
</organism>
<sequence length="89" mass="10210">MSINISYFLQVQINNLCNLQGLSFHDYPSLLVNSNLTKSNAYTGRSSRRSSIRRRTIVAWEGSHSDELNNLKVFTLYKSSRTKASFNFT</sequence>